<dbReference type="EMBL" id="BQKE01000005">
    <property type="protein sequence ID" value="GJM64440.1"/>
    <property type="molecule type" value="Genomic_DNA"/>
</dbReference>
<accession>A0AAN4W4J8</accession>
<dbReference type="AlphaFoldDB" id="A0AAN4W4J8"/>
<organism evidence="1 2">
    <name type="scientific">Persicobacter diffluens</name>
    <dbReference type="NCBI Taxonomy" id="981"/>
    <lineage>
        <taxon>Bacteria</taxon>
        <taxon>Pseudomonadati</taxon>
        <taxon>Bacteroidota</taxon>
        <taxon>Cytophagia</taxon>
        <taxon>Cytophagales</taxon>
        <taxon>Persicobacteraceae</taxon>
        <taxon>Persicobacter</taxon>
    </lineage>
</organism>
<sequence length="35" mass="4317">MEMEYVQSTDFYSSIIGALYILHFTHEEFTYFFQK</sequence>
<keyword evidence="2" id="KW-1185">Reference proteome</keyword>
<comment type="caution">
    <text evidence="1">The sequence shown here is derived from an EMBL/GenBank/DDBJ whole genome shotgun (WGS) entry which is preliminary data.</text>
</comment>
<reference evidence="1 2" key="1">
    <citation type="submission" date="2021-12" db="EMBL/GenBank/DDBJ databases">
        <title>Genome sequencing of bacteria with rrn-lacking chromosome and rrn-plasmid.</title>
        <authorList>
            <person name="Anda M."/>
            <person name="Iwasaki W."/>
        </authorList>
    </citation>
    <scope>NUCLEOTIDE SEQUENCE [LARGE SCALE GENOMIC DNA]</scope>
    <source>
        <strain evidence="1 2">NBRC 15940</strain>
    </source>
</reference>
<dbReference type="Proteomes" id="UP001310022">
    <property type="component" value="Unassembled WGS sequence"/>
</dbReference>
<gene>
    <name evidence="1" type="ORF">PEDI_49920</name>
</gene>
<evidence type="ECO:0000313" key="1">
    <source>
        <dbReference type="EMBL" id="GJM64440.1"/>
    </source>
</evidence>
<evidence type="ECO:0000313" key="2">
    <source>
        <dbReference type="Proteomes" id="UP001310022"/>
    </source>
</evidence>
<protein>
    <submittedName>
        <fullName evidence="1">Uncharacterized protein</fullName>
    </submittedName>
</protein>
<name>A0AAN4W4J8_9BACT</name>
<proteinExistence type="predicted"/>